<reference evidence="2 3" key="1">
    <citation type="journal article" date="2018" name="Cell">
        <title>The Chara Genome: Secondary Complexity and Implications for Plant Terrestrialization.</title>
        <authorList>
            <person name="Nishiyama T."/>
            <person name="Sakayama H."/>
            <person name="Vries J.D."/>
            <person name="Buschmann H."/>
            <person name="Saint-Marcoux D."/>
            <person name="Ullrich K.K."/>
            <person name="Haas F.B."/>
            <person name="Vanderstraeten L."/>
            <person name="Becker D."/>
            <person name="Lang D."/>
            <person name="Vosolsobe S."/>
            <person name="Rombauts S."/>
            <person name="Wilhelmsson P.K.I."/>
            <person name="Janitza P."/>
            <person name="Kern R."/>
            <person name="Heyl A."/>
            <person name="Rumpler F."/>
            <person name="Villalobos L.I.A.C."/>
            <person name="Clay J.M."/>
            <person name="Skokan R."/>
            <person name="Toyoda A."/>
            <person name="Suzuki Y."/>
            <person name="Kagoshima H."/>
            <person name="Schijlen E."/>
            <person name="Tajeshwar N."/>
            <person name="Catarino B."/>
            <person name="Hetherington A.J."/>
            <person name="Saltykova A."/>
            <person name="Bonnot C."/>
            <person name="Breuninger H."/>
            <person name="Symeonidi A."/>
            <person name="Radhakrishnan G.V."/>
            <person name="Van Nieuwerburgh F."/>
            <person name="Deforce D."/>
            <person name="Chang C."/>
            <person name="Karol K.G."/>
            <person name="Hedrich R."/>
            <person name="Ulvskov P."/>
            <person name="Glockner G."/>
            <person name="Delwiche C.F."/>
            <person name="Petrasek J."/>
            <person name="Van de Peer Y."/>
            <person name="Friml J."/>
            <person name="Beilby M."/>
            <person name="Dolan L."/>
            <person name="Kohara Y."/>
            <person name="Sugano S."/>
            <person name="Fujiyama A."/>
            <person name="Delaux P.-M."/>
            <person name="Quint M."/>
            <person name="TheiBen G."/>
            <person name="Hagemann M."/>
            <person name="Harholt J."/>
            <person name="Dunand C."/>
            <person name="Zachgo S."/>
            <person name="Langdale J."/>
            <person name="Maumus F."/>
            <person name="Straeten D.V.D."/>
            <person name="Gould S.B."/>
            <person name="Rensing S.A."/>
        </authorList>
    </citation>
    <scope>NUCLEOTIDE SEQUENCE [LARGE SCALE GENOMIC DNA]</scope>
    <source>
        <strain evidence="2 3">S276</strain>
    </source>
</reference>
<keyword evidence="3" id="KW-1185">Reference proteome</keyword>
<feature type="compositionally biased region" description="Basic and acidic residues" evidence="1">
    <location>
        <begin position="122"/>
        <end position="133"/>
    </location>
</feature>
<name>A0A388LAQ0_CHABU</name>
<dbReference type="AlphaFoldDB" id="A0A388LAQ0"/>
<feature type="compositionally biased region" description="Acidic residues" evidence="1">
    <location>
        <begin position="141"/>
        <end position="150"/>
    </location>
</feature>
<feature type="compositionally biased region" description="Low complexity" evidence="1">
    <location>
        <begin position="27"/>
        <end position="37"/>
    </location>
</feature>
<feature type="compositionally biased region" description="Polar residues" evidence="1">
    <location>
        <begin position="104"/>
        <end position="119"/>
    </location>
</feature>
<gene>
    <name evidence="2" type="ORF">CBR_g29422</name>
</gene>
<sequence length="386" mass="42818">MSCVAHQVPRRENRRSNASVLRNSDTMGPPSSQSPMMRSRRGSVASACSVLQEKGGSCSPLVSKKGRNSTPVRSGNSSPAGNNCAAPRQATRCSSQRQEMRQGKNGSTKHGTNSNSHVMSTRGKEKQVPDSHHANNNSVSDESDSAQDSEEFTQLITPDAALSYADLLLQDKTTRKLLLDEPDVAEVLDTALREEVYNAFYQAMQVHQGSISVAIKEQELDELELRNGLVLQVLKVYLKLSMYRDVATLENIQNSKGNKSSVAWEGFTPVCNEILDLSLQCAMRFLRKCWNCPEGLCQSFVDLSIDLVILRMVVKVGEELVQEEACRLSLRLVPGKCVQGWKQRKRTKPGCKVALGHRPEAANQERMAVQDHVHQCILSRRRRAAK</sequence>
<accession>A0A388LAQ0</accession>
<feature type="region of interest" description="Disordered" evidence="1">
    <location>
        <begin position="1"/>
        <end position="150"/>
    </location>
</feature>
<feature type="compositionally biased region" description="Polar residues" evidence="1">
    <location>
        <begin position="68"/>
        <end position="81"/>
    </location>
</feature>
<dbReference type="Proteomes" id="UP000265515">
    <property type="component" value="Unassembled WGS sequence"/>
</dbReference>
<protein>
    <submittedName>
        <fullName evidence="2">Uncharacterized protein</fullName>
    </submittedName>
</protein>
<comment type="caution">
    <text evidence="2">The sequence shown here is derived from an EMBL/GenBank/DDBJ whole genome shotgun (WGS) entry which is preliminary data.</text>
</comment>
<organism evidence="2 3">
    <name type="scientific">Chara braunii</name>
    <name type="common">Braun's stonewort</name>
    <dbReference type="NCBI Taxonomy" id="69332"/>
    <lineage>
        <taxon>Eukaryota</taxon>
        <taxon>Viridiplantae</taxon>
        <taxon>Streptophyta</taxon>
        <taxon>Charophyceae</taxon>
        <taxon>Charales</taxon>
        <taxon>Characeae</taxon>
        <taxon>Chara</taxon>
    </lineage>
</organism>
<dbReference type="Gramene" id="GBG79272">
    <property type="protein sequence ID" value="GBG79272"/>
    <property type="gene ID" value="CBR_g29422"/>
</dbReference>
<evidence type="ECO:0000313" key="2">
    <source>
        <dbReference type="EMBL" id="GBG79272.1"/>
    </source>
</evidence>
<dbReference type="EMBL" id="BFEA01000315">
    <property type="protein sequence ID" value="GBG79272.1"/>
    <property type="molecule type" value="Genomic_DNA"/>
</dbReference>
<proteinExistence type="predicted"/>
<evidence type="ECO:0000313" key="3">
    <source>
        <dbReference type="Proteomes" id="UP000265515"/>
    </source>
</evidence>
<feature type="compositionally biased region" description="Polar residues" evidence="1">
    <location>
        <begin position="16"/>
        <end position="26"/>
    </location>
</feature>
<evidence type="ECO:0000256" key="1">
    <source>
        <dbReference type="SAM" id="MobiDB-lite"/>
    </source>
</evidence>